<dbReference type="Pfam" id="PF02397">
    <property type="entry name" value="Bac_transf"/>
    <property type="match status" value="1"/>
</dbReference>
<feature type="domain" description="Bacterial sugar transferase" evidence="2">
    <location>
        <begin position="279"/>
        <end position="454"/>
    </location>
</feature>
<organism evidence="3 4">
    <name type="scientific">Halocalculus aciditolerans</name>
    <dbReference type="NCBI Taxonomy" id="1383812"/>
    <lineage>
        <taxon>Archaea</taxon>
        <taxon>Methanobacteriati</taxon>
        <taxon>Methanobacteriota</taxon>
        <taxon>Stenosarchaea group</taxon>
        <taxon>Halobacteria</taxon>
        <taxon>Halobacteriales</taxon>
        <taxon>Halobacteriaceae</taxon>
        <taxon>Halocalculus</taxon>
    </lineage>
</organism>
<dbReference type="OrthoDB" id="340745at2157"/>
<reference evidence="3" key="1">
    <citation type="journal article" date="2014" name="Int. J. Syst. Evol. Microbiol.">
        <title>Complete genome sequence of Corynebacterium casei LMG S-19264T (=DSM 44701T), isolated from a smear-ripened cheese.</title>
        <authorList>
            <consortium name="US DOE Joint Genome Institute (JGI-PGF)"/>
            <person name="Walter F."/>
            <person name="Albersmeier A."/>
            <person name="Kalinowski J."/>
            <person name="Ruckert C."/>
        </authorList>
    </citation>
    <scope>NUCLEOTIDE SEQUENCE</scope>
    <source>
        <strain evidence="3">JCM 19596</strain>
    </source>
</reference>
<feature type="transmembrane region" description="Helical" evidence="1">
    <location>
        <begin position="115"/>
        <end position="134"/>
    </location>
</feature>
<dbReference type="GO" id="GO:0016780">
    <property type="term" value="F:phosphotransferase activity, for other substituted phosphate groups"/>
    <property type="evidence" value="ECO:0007669"/>
    <property type="project" value="TreeGrafter"/>
</dbReference>
<dbReference type="PANTHER" id="PTHR30576">
    <property type="entry name" value="COLANIC BIOSYNTHESIS UDP-GLUCOSE LIPID CARRIER TRANSFERASE"/>
    <property type="match status" value="1"/>
</dbReference>
<keyword evidence="1" id="KW-1133">Transmembrane helix</keyword>
<gene>
    <name evidence="3" type="ORF">GCM10009039_27860</name>
</gene>
<evidence type="ECO:0000313" key="3">
    <source>
        <dbReference type="EMBL" id="GGL68323.1"/>
    </source>
</evidence>
<keyword evidence="4" id="KW-1185">Reference proteome</keyword>
<keyword evidence="1" id="KW-0812">Transmembrane</keyword>
<evidence type="ECO:0000313" key="4">
    <source>
        <dbReference type="Proteomes" id="UP000607197"/>
    </source>
</evidence>
<dbReference type="EMBL" id="BMPG01000004">
    <property type="protein sequence ID" value="GGL68323.1"/>
    <property type="molecule type" value="Genomic_DNA"/>
</dbReference>
<reference evidence="3" key="2">
    <citation type="submission" date="2020-09" db="EMBL/GenBank/DDBJ databases">
        <authorList>
            <person name="Sun Q."/>
            <person name="Ohkuma M."/>
        </authorList>
    </citation>
    <scope>NUCLEOTIDE SEQUENCE</scope>
    <source>
        <strain evidence="3">JCM 19596</strain>
    </source>
</reference>
<dbReference type="InterPro" id="IPR003362">
    <property type="entry name" value="Bact_transf"/>
</dbReference>
<feature type="transmembrane region" description="Helical" evidence="1">
    <location>
        <begin position="49"/>
        <end position="71"/>
    </location>
</feature>
<evidence type="ECO:0000256" key="1">
    <source>
        <dbReference type="SAM" id="Phobius"/>
    </source>
</evidence>
<dbReference type="Proteomes" id="UP000607197">
    <property type="component" value="Unassembled WGS sequence"/>
</dbReference>
<feature type="transmembrane region" description="Helical" evidence="1">
    <location>
        <begin position="92"/>
        <end position="109"/>
    </location>
</feature>
<feature type="transmembrane region" description="Helical" evidence="1">
    <location>
        <begin position="284"/>
        <end position="305"/>
    </location>
</feature>
<keyword evidence="1" id="KW-0472">Membrane</keyword>
<dbReference type="AlphaFoldDB" id="A0A830FMT1"/>
<accession>A0A830FMT1</accession>
<name>A0A830FMT1_9EURY</name>
<dbReference type="PANTHER" id="PTHR30576:SF0">
    <property type="entry name" value="UNDECAPRENYL-PHOSPHATE N-ACETYLGALACTOSAMINYL 1-PHOSPHATE TRANSFERASE-RELATED"/>
    <property type="match status" value="1"/>
</dbReference>
<dbReference type="RefSeq" id="WP_188979988.1">
    <property type="nucleotide sequence ID" value="NZ_BMPG01000004.1"/>
</dbReference>
<evidence type="ECO:0000259" key="2">
    <source>
        <dbReference type="Pfam" id="PF02397"/>
    </source>
</evidence>
<sequence length="456" mass="50225">MASNTRYRLASVSGTVAVVLLAFLLANHAAVQAAVTDAVPVLARLRPQVLSGTDAVVSAVICVGAFLVALTPLFKPRPRRVLDTLTLASRRTLSGLLALATLGYFDYSYRLPRATLIVLGLVTFIAVPAWFVALRRRPRDGEARAIVVGDDAQEIHDIIETTDLPLIGFVSPPSAYNVDTDAPPAIADGGHPLGMLPVLGDLRSLGEILVDHDVDTAIFAFSEPSRGEFFTALADCHDHGVDVKVHRNHTDSVLTAPSADGDLVDVDLEPWDWQERIVKRLFDVLFAGFALLCALPVMVVVAVAIKVDSPGPVLYSQERTAEFGETFTVYKFRSMVPESEDVDPGEDEDRVTRVGRFIRSTHLDEIPQLWSILVGDMSVVGPRAAWTDEEEVLEGDVGAWRKRWFVKPGLTGLAQINGVSSEEPEQKLRYDLEYIRKQDFWYDLGIVVRQLWSIWT</sequence>
<protein>
    <recommendedName>
        <fullName evidence="2">Bacterial sugar transferase domain-containing protein</fullName>
    </recommendedName>
</protein>
<proteinExistence type="predicted"/>
<comment type="caution">
    <text evidence="3">The sequence shown here is derived from an EMBL/GenBank/DDBJ whole genome shotgun (WGS) entry which is preliminary data.</text>
</comment>